<dbReference type="SMART" id="SM01381">
    <property type="entry name" value="7TM_GPCR_Srsx"/>
    <property type="match status" value="1"/>
</dbReference>
<evidence type="ECO:0000256" key="8">
    <source>
        <dbReference type="ARBA" id="ARBA00023224"/>
    </source>
</evidence>
<feature type="compositionally biased region" description="Polar residues" evidence="11">
    <location>
        <begin position="185"/>
        <end position="195"/>
    </location>
</feature>
<dbReference type="PANTHER" id="PTHR24247:SF207">
    <property type="entry name" value="MUSCARINIC ACETYLCHOLINE RECEPTOR M2"/>
    <property type="match status" value="1"/>
</dbReference>
<dbReference type="PANTHER" id="PTHR24247">
    <property type="entry name" value="5-HYDROXYTRYPTAMINE RECEPTOR"/>
    <property type="match status" value="1"/>
</dbReference>
<name>A0A8D2J069_VARKO</name>
<dbReference type="GO" id="GO:0007187">
    <property type="term" value="P:G protein-coupled receptor signaling pathway, coupled to cyclic nucleotide second messenger"/>
    <property type="evidence" value="ECO:0007669"/>
    <property type="project" value="TreeGrafter"/>
</dbReference>
<keyword evidence="15" id="KW-1185">Reference proteome</keyword>
<keyword evidence="4" id="KW-0770">Synapse</keyword>
<feature type="transmembrane region" description="Helical" evidence="12">
    <location>
        <begin position="385"/>
        <end position="408"/>
    </location>
</feature>
<evidence type="ECO:0000256" key="6">
    <source>
        <dbReference type="ARBA" id="ARBA00023136"/>
    </source>
</evidence>
<reference evidence="14" key="2">
    <citation type="submission" date="2025-09" db="UniProtKB">
        <authorList>
            <consortium name="Ensembl"/>
        </authorList>
    </citation>
    <scope>IDENTIFICATION</scope>
</reference>
<keyword evidence="9" id="KW-0628">Postsynaptic cell membrane</keyword>
<keyword evidence="6 12" id="KW-0472">Membrane</keyword>
<evidence type="ECO:0000256" key="2">
    <source>
        <dbReference type="ARBA" id="ARBA00022692"/>
    </source>
</evidence>
<evidence type="ECO:0000313" key="14">
    <source>
        <dbReference type="Ensembl" id="ENSVKKP00000004597.1"/>
    </source>
</evidence>
<evidence type="ECO:0000256" key="11">
    <source>
        <dbReference type="SAM" id="MobiDB-lite"/>
    </source>
</evidence>
<dbReference type="Proteomes" id="UP000694545">
    <property type="component" value="Unplaced"/>
</dbReference>
<evidence type="ECO:0000259" key="13">
    <source>
        <dbReference type="PROSITE" id="PS50262"/>
    </source>
</evidence>
<keyword evidence="3 12" id="KW-1133">Transmembrane helix</keyword>
<evidence type="ECO:0000256" key="5">
    <source>
        <dbReference type="ARBA" id="ARBA00023040"/>
    </source>
</evidence>
<evidence type="ECO:0000256" key="12">
    <source>
        <dbReference type="SAM" id="Phobius"/>
    </source>
</evidence>
<feature type="transmembrane region" description="Helical" evidence="12">
    <location>
        <begin position="146"/>
        <end position="167"/>
    </location>
</feature>
<comment type="subcellular location">
    <subcellularLocation>
        <location evidence="10">Postsynaptic cell membrane</location>
        <topology evidence="10">Multi-pass membrane protein</topology>
    </subcellularLocation>
</comment>
<keyword evidence="2 12" id="KW-0812">Transmembrane</keyword>
<dbReference type="Gene3D" id="1.20.1070.10">
    <property type="entry name" value="Rhodopsin 7-helix transmembrane proteins"/>
    <property type="match status" value="3"/>
</dbReference>
<dbReference type="PRINTS" id="PR00237">
    <property type="entry name" value="GPCRRHODOPSN"/>
</dbReference>
<dbReference type="GO" id="GO:0007197">
    <property type="term" value="P:adenylate cyclase-inhibiting G protein-coupled acetylcholine receptor signaling pathway"/>
    <property type="evidence" value="ECO:0007669"/>
    <property type="project" value="TreeGrafter"/>
</dbReference>
<feature type="region of interest" description="Disordered" evidence="11">
    <location>
        <begin position="178"/>
        <end position="228"/>
    </location>
</feature>
<evidence type="ECO:0000256" key="9">
    <source>
        <dbReference type="ARBA" id="ARBA00023257"/>
    </source>
</evidence>
<feature type="transmembrane region" description="Helical" evidence="12">
    <location>
        <begin position="71"/>
        <end position="94"/>
    </location>
</feature>
<feature type="compositionally biased region" description="Low complexity" evidence="11">
    <location>
        <begin position="203"/>
        <end position="214"/>
    </location>
</feature>
<evidence type="ECO:0000256" key="7">
    <source>
        <dbReference type="ARBA" id="ARBA00023170"/>
    </source>
</evidence>
<organism evidence="14 15">
    <name type="scientific">Varanus komodoensis</name>
    <name type="common">Komodo dragon</name>
    <dbReference type="NCBI Taxonomy" id="61221"/>
    <lineage>
        <taxon>Eukaryota</taxon>
        <taxon>Metazoa</taxon>
        <taxon>Chordata</taxon>
        <taxon>Craniata</taxon>
        <taxon>Vertebrata</taxon>
        <taxon>Euteleostomi</taxon>
        <taxon>Lepidosauria</taxon>
        <taxon>Squamata</taxon>
        <taxon>Bifurcata</taxon>
        <taxon>Unidentata</taxon>
        <taxon>Episquamata</taxon>
        <taxon>Toxicofera</taxon>
        <taxon>Anguimorpha</taxon>
        <taxon>Paleoanguimorpha</taxon>
        <taxon>Varanoidea</taxon>
        <taxon>Varanidae</taxon>
        <taxon>Varanus</taxon>
    </lineage>
</organism>
<evidence type="ECO:0000256" key="3">
    <source>
        <dbReference type="ARBA" id="ARBA00022989"/>
    </source>
</evidence>
<dbReference type="PRINTS" id="PR00243">
    <property type="entry name" value="MUSCARINICR"/>
</dbReference>
<keyword evidence="1" id="KW-1003">Cell membrane</keyword>
<feature type="transmembrane region" description="Helical" evidence="12">
    <location>
        <begin position="350"/>
        <end position="373"/>
    </location>
</feature>
<protein>
    <recommendedName>
        <fullName evidence="13">G-protein coupled receptors family 1 profile domain-containing protein</fullName>
    </recommendedName>
</protein>
<dbReference type="GO" id="GO:0030425">
    <property type="term" value="C:dendrite"/>
    <property type="evidence" value="ECO:0007669"/>
    <property type="project" value="TreeGrafter"/>
</dbReference>
<dbReference type="GO" id="GO:0045211">
    <property type="term" value="C:postsynaptic membrane"/>
    <property type="evidence" value="ECO:0007669"/>
    <property type="project" value="UniProtKB-SubCell"/>
</dbReference>
<dbReference type="PROSITE" id="PS50262">
    <property type="entry name" value="G_PROTEIN_RECEP_F1_2"/>
    <property type="match status" value="1"/>
</dbReference>
<evidence type="ECO:0000313" key="15">
    <source>
        <dbReference type="Proteomes" id="UP000694545"/>
    </source>
</evidence>
<dbReference type="OMA" id="CIDTANT"/>
<evidence type="ECO:0000256" key="4">
    <source>
        <dbReference type="ARBA" id="ARBA00023018"/>
    </source>
</evidence>
<dbReference type="Ensembl" id="ENSVKKT00000004725.1">
    <property type="protein sequence ID" value="ENSVKKP00000004597.1"/>
    <property type="gene ID" value="ENSVKKG00000003433.1"/>
</dbReference>
<dbReference type="GO" id="GO:0006940">
    <property type="term" value="P:regulation of smooth muscle contraction"/>
    <property type="evidence" value="ECO:0007669"/>
    <property type="project" value="TreeGrafter"/>
</dbReference>
<reference evidence="14" key="1">
    <citation type="submission" date="2025-08" db="UniProtKB">
        <authorList>
            <consortium name="Ensembl"/>
        </authorList>
    </citation>
    <scope>IDENTIFICATION</scope>
</reference>
<proteinExistence type="predicted"/>
<dbReference type="GO" id="GO:0016907">
    <property type="term" value="F:G protein-coupled acetylcholine receptor activity"/>
    <property type="evidence" value="ECO:0007669"/>
    <property type="project" value="InterPro"/>
</dbReference>
<dbReference type="InterPro" id="IPR017452">
    <property type="entry name" value="GPCR_Rhodpsn_7TM"/>
</dbReference>
<accession>A0A8D2J069</accession>
<evidence type="ECO:0000256" key="1">
    <source>
        <dbReference type="ARBA" id="ARBA00022475"/>
    </source>
</evidence>
<dbReference type="FunFam" id="1.20.1070.10:FF:000041">
    <property type="entry name" value="Muscarinic acetylcholine receptor"/>
    <property type="match status" value="1"/>
</dbReference>
<dbReference type="InterPro" id="IPR000276">
    <property type="entry name" value="GPCR_Rhodpsn"/>
</dbReference>
<dbReference type="InterPro" id="IPR000995">
    <property type="entry name" value="Musac_Ach_rcpt"/>
</dbReference>
<feature type="domain" description="G-protein coupled receptors family 1 profile" evidence="13">
    <location>
        <begin position="44"/>
        <end position="401"/>
    </location>
</feature>
<sequence length="427" mass="46485">SGSFSFVLGSAAPTFLASVRRTTSASTPYTATEVVCIVLVAGSLSFVTIIGNILVMVSIKVNRQLQTVNNYFLFSLACADLFIGVFPMNLYTLYTRTPRMAGMMIAAAWVLPFILWAPAILFWQFIVGERTVAEEGCDIQFLSCPVTFSMAIAAFYLPITIMTVLYWQISQASKSRIKTDKKEGGQTQDPGSPSLVQGKIVKPNNNNNIPANDDGIGHTKIQNGKASGESVTRNCVTAEEMESSNDSTSVSLVASDVKGNEAIKGDSRASVSQANAKVEHSKLACIKVLATSPKADCIDTANTPVDIVGTEGKTGDEKHNVVARKIVKMTKQSANKETPPSREKKVTRTILAILLGYIITWTPYNVLVLIHSVCESCIPHTVWTISYWLCYVNSTINPACYALCNATFKRTFKQLLMRNCKNTGATR</sequence>
<evidence type="ECO:0000256" key="10">
    <source>
        <dbReference type="ARBA" id="ARBA00034104"/>
    </source>
</evidence>
<dbReference type="GO" id="GO:0004993">
    <property type="term" value="F:G protein-coupled serotonin receptor activity"/>
    <property type="evidence" value="ECO:0007669"/>
    <property type="project" value="TreeGrafter"/>
</dbReference>
<keyword evidence="5" id="KW-0297">G-protein coupled receptor</keyword>
<keyword evidence="7" id="KW-0675">Receptor</keyword>
<feature type="transmembrane region" description="Helical" evidence="12">
    <location>
        <begin position="34"/>
        <end position="59"/>
    </location>
</feature>
<dbReference type="Pfam" id="PF00001">
    <property type="entry name" value="7tm_1"/>
    <property type="match status" value="2"/>
</dbReference>
<dbReference type="AlphaFoldDB" id="A0A8D2J069"/>
<feature type="transmembrane region" description="Helical" evidence="12">
    <location>
        <begin position="106"/>
        <end position="126"/>
    </location>
</feature>
<dbReference type="SUPFAM" id="SSF81321">
    <property type="entry name" value="Family A G protein-coupled receptor-like"/>
    <property type="match status" value="1"/>
</dbReference>
<keyword evidence="8" id="KW-0807">Transducer</keyword>